<dbReference type="AlphaFoldDB" id="A0A3L6PJI2"/>
<reference evidence="3" key="1">
    <citation type="journal article" date="2019" name="Nat. Commun.">
        <title>The genome of broomcorn millet.</title>
        <authorList>
            <person name="Zou C."/>
            <person name="Miki D."/>
            <person name="Li D."/>
            <person name="Tang Q."/>
            <person name="Xiao L."/>
            <person name="Rajput S."/>
            <person name="Deng P."/>
            <person name="Jia W."/>
            <person name="Huang R."/>
            <person name="Zhang M."/>
            <person name="Sun Y."/>
            <person name="Hu J."/>
            <person name="Fu X."/>
            <person name="Schnable P.S."/>
            <person name="Li F."/>
            <person name="Zhang H."/>
            <person name="Feng B."/>
            <person name="Zhu X."/>
            <person name="Liu R."/>
            <person name="Schnable J.C."/>
            <person name="Zhu J.-K."/>
            <person name="Zhang H."/>
        </authorList>
    </citation>
    <scope>NUCLEOTIDE SEQUENCE [LARGE SCALE GENOMIC DNA]</scope>
</reference>
<dbReference type="PANTHER" id="PTHR35693">
    <property type="entry name" value="EXPRESSED PROTEIN"/>
    <property type="match status" value="1"/>
</dbReference>
<sequence length="180" mass="20837">MAVADFEYRKEKKAKKKAYKELKEIARSEGKEPPPNPYPSAIKEIQAEEKKYVMDRFYNPKVYTVVENIEARLSEHGHHPRTEPMLFDIEDEDEDDADVLSYHSERLAIALALIASAPIRIMMISQVYGREIITRDQTRFHHFRISGVGCVPVEISGLHVLTTLMINWTLQIINQNVWVV</sequence>
<dbReference type="GO" id="GO:0008270">
    <property type="term" value="F:zinc ion binding"/>
    <property type="evidence" value="ECO:0007669"/>
    <property type="project" value="InterPro"/>
</dbReference>
<name>A0A3L6PJI2_PANMI</name>
<proteinExistence type="predicted"/>
<evidence type="ECO:0000313" key="3">
    <source>
        <dbReference type="Proteomes" id="UP000275267"/>
    </source>
</evidence>
<dbReference type="OrthoDB" id="543108at2759"/>
<protein>
    <recommendedName>
        <fullName evidence="1">DYW domain-containing protein</fullName>
    </recommendedName>
</protein>
<dbReference type="Pfam" id="PF14432">
    <property type="entry name" value="DYW_deaminase"/>
    <property type="match status" value="1"/>
</dbReference>
<dbReference type="Proteomes" id="UP000275267">
    <property type="component" value="Unassembled WGS sequence"/>
</dbReference>
<accession>A0A3L6PJI2</accession>
<evidence type="ECO:0000313" key="2">
    <source>
        <dbReference type="EMBL" id="RLM58463.1"/>
    </source>
</evidence>
<keyword evidence="3" id="KW-1185">Reference proteome</keyword>
<dbReference type="EMBL" id="PQIB02000017">
    <property type="protein sequence ID" value="RLM58463.1"/>
    <property type="molecule type" value="Genomic_DNA"/>
</dbReference>
<feature type="domain" description="DYW" evidence="1">
    <location>
        <begin position="121"/>
        <end position="150"/>
    </location>
</feature>
<comment type="caution">
    <text evidence="2">The sequence shown here is derived from an EMBL/GenBank/DDBJ whole genome shotgun (WGS) entry which is preliminary data.</text>
</comment>
<gene>
    <name evidence="2" type="ORF">C2845_PM18G14600</name>
</gene>
<dbReference type="PANTHER" id="PTHR35693:SF1">
    <property type="entry name" value="EXPRESSED PROTEIN"/>
    <property type="match status" value="1"/>
</dbReference>
<evidence type="ECO:0000259" key="1">
    <source>
        <dbReference type="Pfam" id="PF14432"/>
    </source>
</evidence>
<dbReference type="STRING" id="4540.A0A3L6PJI2"/>
<dbReference type="InterPro" id="IPR032867">
    <property type="entry name" value="DYW_dom"/>
</dbReference>
<organism evidence="2 3">
    <name type="scientific">Panicum miliaceum</name>
    <name type="common">Proso millet</name>
    <name type="synonym">Broomcorn millet</name>
    <dbReference type="NCBI Taxonomy" id="4540"/>
    <lineage>
        <taxon>Eukaryota</taxon>
        <taxon>Viridiplantae</taxon>
        <taxon>Streptophyta</taxon>
        <taxon>Embryophyta</taxon>
        <taxon>Tracheophyta</taxon>
        <taxon>Spermatophyta</taxon>
        <taxon>Magnoliopsida</taxon>
        <taxon>Liliopsida</taxon>
        <taxon>Poales</taxon>
        <taxon>Poaceae</taxon>
        <taxon>PACMAD clade</taxon>
        <taxon>Panicoideae</taxon>
        <taxon>Panicodae</taxon>
        <taxon>Paniceae</taxon>
        <taxon>Panicinae</taxon>
        <taxon>Panicum</taxon>
        <taxon>Panicum sect. Panicum</taxon>
    </lineage>
</organism>